<dbReference type="RefSeq" id="WP_135767345.1">
    <property type="nucleotide sequence ID" value="NZ_RQET01000004.1"/>
</dbReference>
<dbReference type="GO" id="GO:0006281">
    <property type="term" value="P:DNA repair"/>
    <property type="evidence" value="ECO:0007669"/>
    <property type="project" value="UniProtKB-KW"/>
</dbReference>
<keyword evidence="14" id="KW-1185">Reference proteome</keyword>
<name>A0A4R9GGU5_9LEPT</name>
<evidence type="ECO:0000313" key="13">
    <source>
        <dbReference type="EMBL" id="TGK11942.1"/>
    </source>
</evidence>
<evidence type="ECO:0000256" key="7">
    <source>
        <dbReference type="ARBA" id="ARBA00022763"/>
    </source>
</evidence>
<evidence type="ECO:0000256" key="1">
    <source>
        <dbReference type="ARBA" id="ARBA00001400"/>
    </source>
</evidence>
<dbReference type="EC" id="3.2.2.27" evidence="3"/>
<gene>
    <name evidence="13" type="ORF">EHO60_06560</name>
</gene>
<dbReference type="AlphaFoldDB" id="A0A4R9GGU5"/>
<sequence length="202" mass="22687">MNTLDKLERLRSIASEVSKCTKCKLHATRTQTVFGEGNPDAEVMFVGEGPGKQEDLTGRPFVGKAGELLTRIIEKGMGVPRESVFIANVTKCRPTVDLKFEKDRPPDEEETIACSPFLLRQIEIISPKVIITLGNPSTRFILRTQEGITKLRGKWGDFHGIPVMPTYHPSYVIRNGGDNSPLKRDVWEDIKLVLEKLGWKRA</sequence>
<evidence type="ECO:0000256" key="3">
    <source>
        <dbReference type="ARBA" id="ARBA00012030"/>
    </source>
</evidence>
<reference evidence="13" key="1">
    <citation type="journal article" date="2019" name="PLoS Negl. Trop. Dis.">
        <title>Revisiting the worldwide diversity of Leptospira species in the environment.</title>
        <authorList>
            <person name="Vincent A.T."/>
            <person name="Schiettekatte O."/>
            <person name="Bourhy P."/>
            <person name="Veyrier F.J."/>
            <person name="Picardeau M."/>
        </authorList>
    </citation>
    <scope>NUCLEOTIDE SEQUENCE [LARGE SCALE GENOMIC DNA]</scope>
    <source>
        <strain evidence="13">SSW15</strain>
    </source>
</reference>
<dbReference type="InterPro" id="IPR005122">
    <property type="entry name" value="Uracil-DNA_glycosylase-like"/>
</dbReference>
<keyword evidence="11" id="KW-0234">DNA repair</keyword>
<feature type="domain" description="Uracil-DNA glycosylase-like" evidence="12">
    <location>
        <begin position="34"/>
        <end position="191"/>
    </location>
</feature>
<keyword evidence="6" id="KW-0479">Metal-binding</keyword>
<dbReference type="PANTHER" id="PTHR33693:SF1">
    <property type="entry name" value="TYPE-4 URACIL-DNA GLYCOSYLASE"/>
    <property type="match status" value="1"/>
</dbReference>
<organism evidence="13 14">
    <name type="scientific">Leptospira fletcheri</name>
    <dbReference type="NCBI Taxonomy" id="2484981"/>
    <lineage>
        <taxon>Bacteria</taxon>
        <taxon>Pseudomonadati</taxon>
        <taxon>Spirochaetota</taxon>
        <taxon>Spirochaetia</taxon>
        <taxon>Leptospirales</taxon>
        <taxon>Leptospiraceae</taxon>
        <taxon>Leptospira</taxon>
    </lineage>
</organism>
<keyword evidence="7" id="KW-0227">DNA damage</keyword>
<dbReference type="InterPro" id="IPR036895">
    <property type="entry name" value="Uracil-DNA_glycosylase-like_sf"/>
</dbReference>
<protein>
    <recommendedName>
        <fullName evidence="4">Type-4 uracil-DNA glycosylase</fullName>
        <ecNumber evidence="3">3.2.2.27</ecNumber>
    </recommendedName>
</protein>
<dbReference type="GO" id="GO:0051539">
    <property type="term" value="F:4 iron, 4 sulfur cluster binding"/>
    <property type="evidence" value="ECO:0007669"/>
    <property type="project" value="UniProtKB-KW"/>
</dbReference>
<evidence type="ECO:0000256" key="4">
    <source>
        <dbReference type="ARBA" id="ARBA00019403"/>
    </source>
</evidence>
<keyword evidence="8" id="KW-0378">Hydrolase</keyword>
<evidence type="ECO:0000256" key="5">
    <source>
        <dbReference type="ARBA" id="ARBA00022485"/>
    </source>
</evidence>
<evidence type="ECO:0000313" key="14">
    <source>
        <dbReference type="Proteomes" id="UP000298458"/>
    </source>
</evidence>
<dbReference type="PANTHER" id="PTHR33693">
    <property type="entry name" value="TYPE-5 URACIL-DNA GLYCOSYLASE"/>
    <property type="match status" value="1"/>
</dbReference>
<evidence type="ECO:0000256" key="8">
    <source>
        <dbReference type="ARBA" id="ARBA00022801"/>
    </source>
</evidence>
<dbReference type="CDD" id="cd10030">
    <property type="entry name" value="UDG-F4_TTUDGA_SPO1dp_like"/>
    <property type="match status" value="1"/>
</dbReference>
<evidence type="ECO:0000256" key="9">
    <source>
        <dbReference type="ARBA" id="ARBA00023004"/>
    </source>
</evidence>
<comment type="similarity">
    <text evidence="2">Belongs to the uracil-DNA glycosylase (UDG) superfamily. Type 4 (UDGa) family.</text>
</comment>
<dbReference type="EMBL" id="RQET01000004">
    <property type="protein sequence ID" value="TGK11942.1"/>
    <property type="molecule type" value="Genomic_DNA"/>
</dbReference>
<dbReference type="GO" id="GO:0046872">
    <property type="term" value="F:metal ion binding"/>
    <property type="evidence" value="ECO:0007669"/>
    <property type="project" value="UniProtKB-KW"/>
</dbReference>
<comment type="catalytic activity">
    <reaction evidence="1">
        <text>Hydrolyzes single-stranded DNA or mismatched double-stranded DNA and polynucleotides, releasing free uracil.</text>
        <dbReference type="EC" id="3.2.2.27"/>
    </reaction>
</comment>
<accession>A0A4R9GGU5</accession>
<evidence type="ECO:0000256" key="6">
    <source>
        <dbReference type="ARBA" id="ARBA00022723"/>
    </source>
</evidence>
<dbReference type="SMART" id="SM00986">
    <property type="entry name" value="UDG"/>
    <property type="match status" value="1"/>
</dbReference>
<evidence type="ECO:0000259" key="12">
    <source>
        <dbReference type="SMART" id="SM00986"/>
    </source>
</evidence>
<evidence type="ECO:0000256" key="10">
    <source>
        <dbReference type="ARBA" id="ARBA00023014"/>
    </source>
</evidence>
<dbReference type="NCBIfam" id="TIGR00758">
    <property type="entry name" value="UDG_fam4"/>
    <property type="match status" value="1"/>
</dbReference>
<keyword evidence="10" id="KW-0411">Iron-sulfur</keyword>
<dbReference type="Pfam" id="PF03167">
    <property type="entry name" value="UDG"/>
    <property type="match status" value="1"/>
</dbReference>
<dbReference type="InterPro" id="IPR005273">
    <property type="entry name" value="Ura-DNA_glyco_family4"/>
</dbReference>
<dbReference type="SMART" id="SM00987">
    <property type="entry name" value="UreE_C"/>
    <property type="match status" value="1"/>
</dbReference>
<evidence type="ECO:0000256" key="11">
    <source>
        <dbReference type="ARBA" id="ARBA00023204"/>
    </source>
</evidence>
<proteinExistence type="inferred from homology"/>
<dbReference type="Gene3D" id="3.40.470.10">
    <property type="entry name" value="Uracil-DNA glycosylase-like domain"/>
    <property type="match status" value="1"/>
</dbReference>
<dbReference type="GO" id="GO:0004844">
    <property type="term" value="F:uracil DNA N-glycosylase activity"/>
    <property type="evidence" value="ECO:0007669"/>
    <property type="project" value="UniProtKB-EC"/>
</dbReference>
<dbReference type="SUPFAM" id="SSF52141">
    <property type="entry name" value="Uracil-DNA glycosylase-like"/>
    <property type="match status" value="1"/>
</dbReference>
<keyword evidence="9" id="KW-0408">Iron</keyword>
<evidence type="ECO:0000256" key="2">
    <source>
        <dbReference type="ARBA" id="ARBA00006521"/>
    </source>
</evidence>
<comment type="caution">
    <text evidence="13">The sequence shown here is derived from an EMBL/GenBank/DDBJ whole genome shotgun (WGS) entry which is preliminary data.</text>
</comment>
<dbReference type="OrthoDB" id="5290748at2"/>
<dbReference type="InterPro" id="IPR051536">
    <property type="entry name" value="UDG_Type-4/5"/>
</dbReference>
<dbReference type="Proteomes" id="UP000298458">
    <property type="component" value="Unassembled WGS sequence"/>
</dbReference>
<keyword evidence="5" id="KW-0004">4Fe-4S</keyword>